<feature type="compositionally biased region" description="Polar residues" evidence="2">
    <location>
        <begin position="551"/>
        <end position="569"/>
    </location>
</feature>
<dbReference type="VEuPathDB" id="FungiDB:HMPREF1120_08578"/>
<protein>
    <submittedName>
        <fullName evidence="3">Uncharacterized protein</fullName>
    </submittedName>
</protein>
<feature type="compositionally biased region" description="Low complexity" evidence="2">
    <location>
        <begin position="733"/>
        <end position="749"/>
    </location>
</feature>
<evidence type="ECO:0000256" key="1">
    <source>
        <dbReference type="SAM" id="Coils"/>
    </source>
</evidence>
<gene>
    <name evidence="3" type="ORF">HMPREF1120_08578</name>
</gene>
<dbReference type="HOGENOM" id="CLU_022721_0_0_1"/>
<feature type="compositionally biased region" description="Polar residues" evidence="2">
    <location>
        <begin position="304"/>
        <end position="319"/>
    </location>
</feature>
<accession>H6C948</accession>
<dbReference type="Proteomes" id="UP000007304">
    <property type="component" value="Unassembled WGS sequence"/>
</dbReference>
<dbReference type="AlphaFoldDB" id="H6C948"/>
<feature type="region of interest" description="Disordered" evidence="2">
    <location>
        <begin position="298"/>
        <end position="382"/>
    </location>
</feature>
<feature type="compositionally biased region" description="Basic and acidic residues" evidence="2">
    <location>
        <begin position="62"/>
        <end position="76"/>
    </location>
</feature>
<feature type="compositionally biased region" description="Low complexity" evidence="2">
    <location>
        <begin position="832"/>
        <end position="848"/>
    </location>
</feature>
<sequence length="870" mass="93170">MRMTRAALRAQAQGLDEAGREHEHESQQESQSQPVIHEDVDADPDTTNHSDAGEGEGEDRVDESAPLRPVLKDITHENNLVMEEQNVMETENEKNVTTKNDDIPPEVSESAVDNGPEEEQVAPAPAKKGRGKRKAKQGKKGRRKDEEHDEGEENDLDVEVVHAANDTSCPETVAEETSTSTQDVTPCSLGADQSGEVKEHSLAELSSKENETKETRGFSGNELGETLGVSSEPELDDTHVPPEMGFQQETQLECAATETESADMNVQLEMTITPSVVDAEVAKQSSVDDMLAIHAPAAEEQTHLNETTSHTFENSTSTPRHIRTDPPKTPKFDPSIHAPIETVSTPPADSVEDSFVDKIKSRSPSKMQLQPEATASDGFDEDIVTHTPRIEDSVDAIDALEDAIEKVSENLPVLEGLQLESPVKSRKNTPARQPVQITTPAPGITTTKKTTATPTKSKSPQMKATAVVKTTTTTGQTKSATARPQAPKVASSKTSTTVTRQTKKPIIDGTKPRASTALGSSSSRPALSFSNSPAKAAAALPNTSEKRIPSMGSSGTSLNTAKSRLSTNKPAFVPAKSSKPPTKPTFTLPGEAISAKLKAQREERLKREEEAEKERKQFKARPVPSKVARPSVLPRETKASQARMSIYANGVDKENVAPQQRVSSSSSSSSSTGTEPRPSSTAAKVRVSSVEHSAKVANSSVRRTTGVGASSVVVVEKTRPTRPTTSVGEHKTGVTTTAVTRGAGTAAATQSKPRVSSLTLTAGQKQTVTKEEVAQQEAKGREVFGRNKIEMERAEKKKREKEDAAKRARAEAAERGRQASREWAERQKKKLALQAQAQAAKMASATATVGQNNTVQDQPSTAIGAAVGTA</sequence>
<dbReference type="eggNOG" id="ENOG502SPY3">
    <property type="taxonomic scope" value="Eukaryota"/>
</dbReference>
<feature type="compositionally biased region" description="Basic and acidic residues" evidence="2">
    <location>
        <begin position="17"/>
        <end position="27"/>
    </location>
</feature>
<feature type="compositionally biased region" description="Polar residues" evidence="2">
    <location>
        <begin position="165"/>
        <end position="185"/>
    </location>
</feature>
<reference evidence="3" key="1">
    <citation type="submission" date="2011-07" db="EMBL/GenBank/DDBJ databases">
        <title>The Genome Sequence of Exophiala (Wangiella) dermatitidis NIH/UT8656.</title>
        <authorList>
            <consortium name="The Broad Institute Genome Sequencing Platform"/>
            <person name="Cuomo C."/>
            <person name="Wang Z."/>
            <person name="Hunicke-Smith S."/>
            <person name="Szanislo P.J."/>
            <person name="Earl A."/>
            <person name="Young S.K."/>
            <person name="Zeng Q."/>
            <person name="Gargeya S."/>
            <person name="Fitzgerald M."/>
            <person name="Haas B."/>
            <person name="Abouelleil A."/>
            <person name="Alvarado L."/>
            <person name="Arachchi H.M."/>
            <person name="Berlin A."/>
            <person name="Brown A."/>
            <person name="Chapman S.B."/>
            <person name="Chen Z."/>
            <person name="Dunbar C."/>
            <person name="Freedman E."/>
            <person name="Gearin G."/>
            <person name="Gellesch M."/>
            <person name="Goldberg J."/>
            <person name="Griggs A."/>
            <person name="Gujja S."/>
            <person name="Heiman D."/>
            <person name="Howarth C."/>
            <person name="Larson L."/>
            <person name="Lui A."/>
            <person name="MacDonald P.J.P."/>
            <person name="Montmayeur A."/>
            <person name="Murphy C."/>
            <person name="Neiman D."/>
            <person name="Pearson M."/>
            <person name="Priest M."/>
            <person name="Roberts A."/>
            <person name="Saif S."/>
            <person name="Shea T."/>
            <person name="Shenoy N."/>
            <person name="Sisk P."/>
            <person name="Stolte C."/>
            <person name="Sykes S."/>
            <person name="Wortman J."/>
            <person name="Nusbaum C."/>
            <person name="Birren B."/>
        </authorList>
    </citation>
    <scope>NUCLEOTIDE SEQUENCE</scope>
    <source>
        <strain evidence="3">NIH/UT8656</strain>
    </source>
</reference>
<feature type="compositionally biased region" description="Acidic residues" evidence="2">
    <location>
        <begin position="147"/>
        <end position="158"/>
    </location>
</feature>
<feature type="region of interest" description="Disordered" evidence="2">
    <location>
        <begin position="422"/>
        <end position="870"/>
    </location>
</feature>
<evidence type="ECO:0000313" key="4">
    <source>
        <dbReference type="Proteomes" id="UP000007304"/>
    </source>
</evidence>
<keyword evidence="1" id="KW-0175">Coiled coil</keyword>
<feature type="compositionally biased region" description="Low complexity" evidence="2">
    <location>
        <begin position="437"/>
        <end position="499"/>
    </location>
</feature>
<dbReference type="STRING" id="858893.H6C948"/>
<dbReference type="InParanoid" id="H6C948"/>
<dbReference type="EMBL" id="JH226136">
    <property type="protein sequence ID" value="EHY60625.1"/>
    <property type="molecule type" value="Genomic_DNA"/>
</dbReference>
<feature type="compositionally biased region" description="Basic residues" evidence="2">
    <location>
        <begin position="127"/>
        <end position="142"/>
    </location>
</feature>
<feature type="compositionally biased region" description="Basic and acidic residues" evidence="2">
    <location>
        <begin position="195"/>
        <end position="216"/>
    </location>
</feature>
<feature type="compositionally biased region" description="Polar residues" evidence="2">
    <location>
        <begin position="849"/>
        <end position="861"/>
    </location>
</feature>
<feature type="compositionally biased region" description="Low complexity" evidence="2">
    <location>
        <begin position="704"/>
        <end position="715"/>
    </location>
</feature>
<feature type="compositionally biased region" description="Basic and acidic residues" evidence="2">
    <location>
        <begin position="91"/>
        <end position="102"/>
    </location>
</feature>
<feature type="compositionally biased region" description="Basic and acidic residues" evidence="2">
    <location>
        <begin position="768"/>
        <end position="826"/>
    </location>
</feature>
<dbReference type="OrthoDB" id="3946796at2759"/>
<evidence type="ECO:0000256" key="2">
    <source>
        <dbReference type="SAM" id="MobiDB-lite"/>
    </source>
</evidence>
<feature type="region of interest" description="Disordered" evidence="2">
    <location>
        <begin position="1"/>
        <end position="260"/>
    </location>
</feature>
<feature type="coiled-coil region" evidence="1">
    <location>
        <begin position="390"/>
        <end position="417"/>
    </location>
</feature>
<evidence type="ECO:0000313" key="3">
    <source>
        <dbReference type="EMBL" id="EHY60625.1"/>
    </source>
</evidence>
<feature type="compositionally biased region" description="Polar residues" evidence="2">
    <location>
        <begin position="672"/>
        <end position="682"/>
    </location>
</feature>
<feature type="compositionally biased region" description="Polar residues" evidence="2">
    <location>
        <begin position="517"/>
        <end position="533"/>
    </location>
</feature>
<dbReference type="GeneID" id="20313217"/>
<feature type="compositionally biased region" description="Basic and acidic residues" evidence="2">
    <location>
        <begin position="599"/>
        <end position="617"/>
    </location>
</feature>
<feature type="compositionally biased region" description="Basic and acidic residues" evidence="2">
    <location>
        <begin position="322"/>
        <end position="331"/>
    </location>
</feature>
<name>H6C948_EXODN</name>
<dbReference type="RefSeq" id="XP_009161086.1">
    <property type="nucleotide sequence ID" value="XM_009162838.1"/>
</dbReference>
<feature type="compositionally biased region" description="Polar residues" evidence="2">
    <location>
        <begin position="362"/>
        <end position="373"/>
    </location>
</feature>
<organism evidence="3 4">
    <name type="scientific">Exophiala dermatitidis (strain ATCC 34100 / CBS 525.76 / NIH/UT8656)</name>
    <name type="common">Black yeast</name>
    <name type="synonym">Wangiella dermatitidis</name>
    <dbReference type="NCBI Taxonomy" id="858893"/>
    <lineage>
        <taxon>Eukaryota</taxon>
        <taxon>Fungi</taxon>
        <taxon>Dikarya</taxon>
        <taxon>Ascomycota</taxon>
        <taxon>Pezizomycotina</taxon>
        <taxon>Eurotiomycetes</taxon>
        <taxon>Chaetothyriomycetidae</taxon>
        <taxon>Chaetothyriales</taxon>
        <taxon>Herpotrichiellaceae</taxon>
        <taxon>Exophiala</taxon>
    </lineage>
</organism>
<proteinExistence type="predicted"/>
<feature type="compositionally biased region" description="Polar residues" evidence="2">
    <location>
        <begin position="750"/>
        <end position="767"/>
    </location>
</feature>
<keyword evidence="4" id="KW-1185">Reference proteome</keyword>
<dbReference type="OMA" id="APTKANF"/>